<dbReference type="GO" id="GO:0000976">
    <property type="term" value="F:transcription cis-regulatory region binding"/>
    <property type="evidence" value="ECO:0007669"/>
    <property type="project" value="TreeGrafter"/>
</dbReference>
<proteinExistence type="predicted"/>
<dbReference type="eggNOG" id="COG1309">
    <property type="taxonomic scope" value="Bacteria"/>
</dbReference>
<dbReference type="SUPFAM" id="SSF48498">
    <property type="entry name" value="Tetracyclin repressor-like, C-terminal domain"/>
    <property type="match status" value="1"/>
</dbReference>
<dbReference type="InterPro" id="IPR009057">
    <property type="entry name" value="Homeodomain-like_sf"/>
</dbReference>
<dbReference type="InterPro" id="IPR036271">
    <property type="entry name" value="Tet_transcr_reg_TetR-rel_C_sf"/>
</dbReference>
<evidence type="ECO:0000256" key="2">
    <source>
        <dbReference type="PROSITE-ProRule" id="PRU00335"/>
    </source>
</evidence>
<evidence type="ECO:0000259" key="3">
    <source>
        <dbReference type="PROSITE" id="PS50977"/>
    </source>
</evidence>
<evidence type="ECO:0000256" key="1">
    <source>
        <dbReference type="ARBA" id="ARBA00023125"/>
    </source>
</evidence>
<dbReference type="Gene3D" id="1.10.357.10">
    <property type="entry name" value="Tetracycline Repressor, domain 2"/>
    <property type="match status" value="1"/>
</dbReference>
<gene>
    <name evidence="4" type="ORF">DGI_0388</name>
</gene>
<dbReference type="STRING" id="1121448.DGI_0388"/>
<dbReference type="PROSITE" id="PS50977">
    <property type="entry name" value="HTH_TETR_2"/>
    <property type="match status" value="1"/>
</dbReference>
<feature type="DNA-binding region" description="H-T-H motif" evidence="2">
    <location>
        <begin position="30"/>
        <end position="49"/>
    </location>
</feature>
<name>T2G8S1_MEGG1</name>
<evidence type="ECO:0000313" key="5">
    <source>
        <dbReference type="Proteomes" id="UP000016587"/>
    </source>
</evidence>
<dbReference type="InterPro" id="IPR015292">
    <property type="entry name" value="Tscrpt_reg_YbiH_C"/>
</dbReference>
<dbReference type="InterPro" id="IPR001647">
    <property type="entry name" value="HTH_TetR"/>
</dbReference>
<dbReference type="OrthoDB" id="9790413at2"/>
<dbReference type="GO" id="GO:0003700">
    <property type="term" value="F:DNA-binding transcription factor activity"/>
    <property type="evidence" value="ECO:0007669"/>
    <property type="project" value="TreeGrafter"/>
</dbReference>
<dbReference type="AlphaFoldDB" id="T2G8S1"/>
<dbReference type="SUPFAM" id="SSF46689">
    <property type="entry name" value="Homeodomain-like"/>
    <property type="match status" value="1"/>
</dbReference>
<dbReference type="EMBL" id="CP006585">
    <property type="protein sequence ID" value="AGW12307.1"/>
    <property type="molecule type" value="Genomic_DNA"/>
</dbReference>
<keyword evidence="5" id="KW-1185">Reference proteome</keyword>
<protein>
    <submittedName>
        <fullName evidence="4">Putative TetR family transcriptional regulator</fullName>
    </submittedName>
</protein>
<feature type="domain" description="HTH tetR-type" evidence="3">
    <location>
        <begin position="7"/>
        <end position="67"/>
    </location>
</feature>
<keyword evidence="1 2" id="KW-0238">DNA-binding</keyword>
<dbReference type="Pfam" id="PF09209">
    <property type="entry name" value="CecR_C"/>
    <property type="match status" value="1"/>
</dbReference>
<dbReference type="Proteomes" id="UP000016587">
    <property type="component" value="Chromosome"/>
</dbReference>
<accession>T2G8S1</accession>
<dbReference type="Gene3D" id="1.10.10.60">
    <property type="entry name" value="Homeodomain-like"/>
    <property type="match status" value="1"/>
</dbReference>
<dbReference type="PANTHER" id="PTHR30055:SF226">
    <property type="entry name" value="HTH-TYPE TRANSCRIPTIONAL REGULATOR PKSA"/>
    <property type="match status" value="1"/>
</dbReference>
<dbReference type="PATRIC" id="fig|1121448.10.peg.388"/>
<reference evidence="5" key="2">
    <citation type="submission" date="2013-07" db="EMBL/GenBank/DDBJ databases">
        <authorList>
            <person name="Morais-Silva F.O."/>
            <person name="Rezende A.M."/>
            <person name="Pimentel C."/>
            <person name="Resende D.M."/>
            <person name="Santos C.I."/>
            <person name="Clemente C."/>
            <person name="de Oliveira L.M."/>
            <person name="da Silva S.M."/>
            <person name="Costa D.A."/>
            <person name="Varela-Raposo A."/>
            <person name="Horacio E.C.A."/>
            <person name="Matos M."/>
            <person name="Flores O."/>
            <person name="Ruiz J.C."/>
            <person name="Rodrigues-Pousada C."/>
        </authorList>
    </citation>
    <scope>NUCLEOTIDE SEQUENCE [LARGE SCALE GENOMIC DNA]</scope>
    <source>
        <strain evidence="5">ATCC 19364 / DSM 1382 / NCIMB 9332 / VKM B-1759</strain>
    </source>
</reference>
<organism evidence="4 5">
    <name type="scientific">Megalodesulfovibrio gigas (strain ATCC 19364 / DSM 1382 / NCIMB 9332 / VKM B-1759)</name>
    <name type="common">Desulfovibrio gigas</name>
    <dbReference type="NCBI Taxonomy" id="1121448"/>
    <lineage>
        <taxon>Bacteria</taxon>
        <taxon>Pseudomonadati</taxon>
        <taxon>Thermodesulfobacteriota</taxon>
        <taxon>Desulfovibrionia</taxon>
        <taxon>Desulfovibrionales</taxon>
        <taxon>Desulfovibrionaceae</taxon>
        <taxon>Megalodesulfovibrio</taxon>
    </lineage>
</organism>
<dbReference type="InterPro" id="IPR050109">
    <property type="entry name" value="HTH-type_TetR-like_transc_reg"/>
</dbReference>
<dbReference type="KEGG" id="dgg:DGI_0388"/>
<dbReference type="Pfam" id="PF00440">
    <property type="entry name" value="TetR_N"/>
    <property type="match status" value="1"/>
</dbReference>
<dbReference type="PANTHER" id="PTHR30055">
    <property type="entry name" value="HTH-TYPE TRANSCRIPTIONAL REGULATOR RUTR"/>
    <property type="match status" value="1"/>
</dbReference>
<sequence>MSEPQHPETKARLLHAAGECFAEKGYHRASLREICRLADLNVAMVKYYFGDKAGLYAAVLEHCHQCGPPRFVQEMGKTPPTPPEVRLRQFVRAMVARARGEDRPAWCGRILNRELVEPTEVRAEFVRREIAPVSSLLLALVQELAGPGLSRRETIRCALSIVGQCLHHRVAAGNIALLYPDYAYTAAELDALVEHITAFSLAGLAALRRARAASSRE</sequence>
<reference evidence="4 5" key="1">
    <citation type="journal article" date="2013" name="J. Bacteriol.">
        <title>Roles of HynAB and Ech, the only two hydrogenases found in the model sulfate reducer Desulfovibrio gigas.</title>
        <authorList>
            <person name="Morais-Silva F.O."/>
            <person name="Santos C.I."/>
            <person name="Rodrigues R."/>
            <person name="Pereira I.A."/>
            <person name="Rodrigues-Pousada C."/>
        </authorList>
    </citation>
    <scope>NUCLEOTIDE SEQUENCE [LARGE SCALE GENOMIC DNA]</scope>
    <source>
        <strain evidence="5">ATCC 19364 / DSM 1382 / NCIMB 9332 / VKM B-1759</strain>
    </source>
</reference>
<dbReference type="HOGENOM" id="CLU_069356_16_1_7"/>
<dbReference type="RefSeq" id="WP_021758931.1">
    <property type="nucleotide sequence ID" value="NC_022444.1"/>
</dbReference>
<evidence type="ECO:0000313" key="4">
    <source>
        <dbReference type="EMBL" id="AGW12307.1"/>
    </source>
</evidence>